<dbReference type="InterPro" id="IPR036265">
    <property type="entry name" value="HIT-like_sf"/>
</dbReference>
<reference evidence="6" key="1">
    <citation type="submission" date="2018-12" db="EMBL/GenBank/DDBJ databases">
        <title>Tengunoibacter tsumagoiensis gen. nov., sp. nov., Dictyobacter kobayashii sp. nov., D. alpinus sp. nov., and D. joshuensis sp. nov. and description of Dictyobacteraceae fam. nov. within the order Ktedonobacterales isolated from Tengu-no-mugimeshi.</title>
        <authorList>
            <person name="Wang C.M."/>
            <person name="Zheng Y."/>
            <person name="Sakai Y."/>
            <person name="Toyoda A."/>
            <person name="Minakuchi Y."/>
            <person name="Abe K."/>
            <person name="Yokota A."/>
            <person name="Yabe S."/>
        </authorList>
    </citation>
    <scope>NUCLEOTIDE SEQUENCE [LARGE SCALE GENOMIC DNA]</scope>
    <source>
        <strain evidence="6">Uno3</strain>
    </source>
</reference>
<dbReference type="SUPFAM" id="SSF54197">
    <property type="entry name" value="HIT-like"/>
    <property type="match status" value="1"/>
</dbReference>
<feature type="short sequence motif" description="Histidine triad motif" evidence="2 3">
    <location>
        <begin position="108"/>
        <end position="112"/>
    </location>
</feature>
<dbReference type="InterPro" id="IPR001310">
    <property type="entry name" value="Histidine_triad_HIT"/>
</dbReference>
<organism evidence="5 6">
    <name type="scientific">Tengunoibacter tsumagoiensis</name>
    <dbReference type="NCBI Taxonomy" id="2014871"/>
    <lineage>
        <taxon>Bacteria</taxon>
        <taxon>Bacillati</taxon>
        <taxon>Chloroflexota</taxon>
        <taxon>Ktedonobacteria</taxon>
        <taxon>Ktedonobacterales</taxon>
        <taxon>Dictyobacteraceae</taxon>
        <taxon>Tengunoibacter</taxon>
    </lineage>
</organism>
<evidence type="ECO:0000313" key="6">
    <source>
        <dbReference type="Proteomes" id="UP000287352"/>
    </source>
</evidence>
<dbReference type="PROSITE" id="PS51084">
    <property type="entry name" value="HIT_2"/>
    <property type="match status" value="1"/>
</dbReference>
<evidence type="ECO:0000259" key="4">
    <source>
        <dbReference type="PROSITE" id="PS51084"/>
    </source>
</evidence>
<dbReference type="InterPro" id="IPR011146">
    <property type="entry name" value="HIT-like"/>
</dbReference>
<comment type="caution">
    <text evidence="5">The sequence shown here is derived from an EMBL/GenBank/DDBJ whole genome shotgun (WGS) entry which is preliminary data.</text>
</comment>
<accession>A0A402A0U9</accession>
<evidence type="ECO:0000256" key="2">
    <source>
        <dbReference type="PIRSR" id="PIRSR601310-3"/>
    </source>
</evidence>
<dbReference type="Proteomes" id="UP000287352">
    <property type="component" value="Unassembled WGS sequence"/>
</dbReference>
<dbReference type="Pfam" id="PF04677">
    <property type="entry name" value="CwfJ_C_1"/>
    <property type="match status" value="1"/>
</dbReference>
<dbReference type="AlphaFoldDB" id="A0A402A0U9"/>
<dbReference type="OrthoDB" id="3370914at2"/>
<dbReference type="Gene3D" id="3.30.428.10">
    <property type="entry name" value="HIT-like"/>
    <property type="match status" value="1"/>
</dbReference>
<dbReference type="GO" id="GO:0003824">
    <property type="term" value="F:catalytic activity"/>
    <property type="evidence" value="ECO:0007669"/>
    <property type="project" value="InterPro"/>
</dbReference>
<evidence type="ECO:0000313" key="5">
    <source>
        <dbReference type="EMBL" id="GCE12682.1"/>
    </source>
</evidence>
<keyword evidence="6" id="KW-1185">Reference proteome</keyword>
<evidence type="ECO:0000256" key="1">
    <source>
        <dbReference type="PIRSR" id="PIRSR601310-1"/>
    </source>
</evidence>
<proteinExistence type="predicted"/>
<dbReference type="PANTHER" id="PTHR46648">
    <property type="entry name" value="HIT FAMILY PROTEIN 1"/>
    <property type="match status" value="1"/>
</dbReference>
<dbReference type="GO" id="GO:0009117">
    <property type="term" value="P:nucleotide metabolic process"/>
    <property type="evidence" value="ECO:0007669"/>
    <property type="project" value="TreeGrafter"/>
</dbReference>
<name>A0A402A0U9_9CHLR</name>
<dbReference type="RefSeq" id="WP_126580279.1">
    <property type="nucleotide sequence ID" value="NZ_BIFR01000001.1"/>
</dbReference>
<sequence length="219" mass="25578">MQGGNISASHPHLHHDPVYDCTFCQHSTISHNILKETENFYLLADYAPLVEGHLLIVPKNHYACYGALPATYDQELQACKDEVARFQTHFYTAPTYWEHGVFHQTVFHAHLHCFPFGDVQYHSSSQRHQKILSSQDELRNWYGAKGHYFFLQIAHQKLLFAPDEDDYRYVIQSIFHPGIANRIPNAIRRTSLQRQAEGQPLIDSLFANWRLFQRQEEKV</sequence>
<feature type="domain" description="HIT" evidence="4">
    <location>
        <begin position="19"/>
        <end position="121"/>
    </location>
</feature>
<dbReference type="EMBL" id="BIFR01000001">
    <property type="protein sequence ID" value="GCE12682.1"/>
    <property type="molecule type" value="Genomic_DNA"/>
</dbReference>
<evidence type="ECO:0000256" key="3">
    <source>
        <dbReference type="PROSITE-ProRule" id="PRU00464"/>
    </source>
</evidence>
<dbReference type="InterPro" id="IPR006768">
    <property type="entry name" value="Cwf19-like_C_dom-1"/>
</dbReference>
<dbReference type="PANTHER" id="PTHR46648:SF1">
    <property type="entry name" value="ADENOSINE 5'-MONOPHOSPHORAMIDASE HNT1"/>
    <property type="match status" value="1"/>
</dbReference>
<gene>
    <name evidence="5" type="ORF">KTT_25410</name>
</gene>
<feature type="active site" description="Tele-AMP-histidine intermediate" evidence="1">
    <location>
        <position position="110"/>
    </location>
</feature>
<protein>
    <recommendedName>
        <fullName evidence="4">HIT domain-containing protein</fullName>
    </recommendedName>
</protein>